<accession>A0ABX2IW38</accession>
<dbReference type="Proteomes" id="UP000777935">
    <property type="component" value="Unassembled WGS sequence"/>
</dbReference>
<keyword evidence="3" id="KW-1185">Reference proteome</keyword>
<comment type="caution">
    <text evidence="2">The sequence shown here is derived from an EMBL/GenBank/DDBJ whole genome shotgun (WGS) entry which is preliminary data.</text>
</comment>
<evidence type="ECO:0000313" key="3">
    <source>
        <dbReference type="Proteomes" id="UP000777935"/>
    </source>
</evidence>
<evidence type="ECO:0000313" key="2">
    <source>
        <dbReference type="EMBL" id="NSX56510.1"/>
    </source>
</evidence>
<evidence type="ECO:0000259" key="1">
    <source>
        <dbReference type="Pfam" id="PF06568"/>
    </source>
</evidence>
<feature type="domain" description="YjiS-like" evidence="1">
    <location>
        <begin position="29"/>
        <end position="50"/>
    </location>
</feature>
<organism evidence="2 3">
    <name type="scientific">Parasulfitobacter algicola</name>
    <dbReference type="NCBI Taxonomy" id="2614809"/>
    <lineage>
        <taxon>Bacteria</taxon>
        <taxon>Pseudomonadati</taxon>
        <taxon>Pseudomonadota</taxon>
        <taxon>Alphaproteobacteria</taxon>
        <taxon>Rhodobacterales</taxon>
        <taxon>Roseobacteraceae</taxon>
        <taxon>Parasulfitobacter</taxon>
    </lineage>
</organism>
<dbReference type="EMBL" id="JABUFE010000013">
    <property type="protein sequence ID" value="NSX56510.1"/>
    <property type="molecule type" value="Genomic_DNA"/>
</dbReference>
<name>A0ABX2IW38_9RHOB</name>
<dbReference type="Pfam" id="PF06568">
    <property type="entry name" value="YjiS-like"/>
    <property type="match status" value="1"/>
</dbReference>
<protein>
    <submittedName>
        <fullName evidence="2">DUF1127 domain-containing protein</fullName>
    </submittedName>
</protein>
<reference evidence="2 3" key="1">
    <citation type="submission" date="2020-06" db="EMBL/GenBank/DDBJ databases">
        <title>Sulfitobacter algicola sp. nov., isolated from green algae.</title>
        <authorList>
            <person name="Wang C."/>
        </authorList>
    </citation>
    <scope>NUCLEOTIDE SEQUENCE [LARGE SCALE GENOMIC DNA]</scope>
    <source>
        <strain evidence="2 3">1151</strain>
    </source>
</reference>
<dbReference type="RefSeq" id="WP_174139662.1">
    <property type="nucleotide sequence ID" value="NZ_JABUFE010000013.1"/>
</dbReference>
<proteinExistence type="predicted"/>
<dbReference type="InterPro" id="IPR009506">
    <property type="entry name" value="YjiS-like"/>
</dbReference>
<sequence length="69" mass="7594">MATFALTGLRQKTAVISLKQIKNVLALQKSRRALAQLDDAALADIGLTRESALAEANRPIWDAPISWYK</sequence>
<gene>
    <name evidence="2" type="ORF">HRQ87_17110</name>
</gene>